<name>A0AAV1A1S3_VICFA</name>
<gene>
    <name evidence="2" type="ORF">VFH_III075280</name>
</gene>
<protein>
    <submittedName>
        <fullName evidence="2">Uncharacterized protein</fullName>
    </submittedName>
</protein>
<feature type="compositionally biased region" description="Gly residues" evidence="1">
    <location>
        <begin position="86"/>
        <end position="95"/>
    </location>
</feature>
<evidence type="ECO:0000256" key="1">
    <source>
        <dbReference type="SAM" id="MobiDB-lite"/>
    </source>
</evidence>
<sequence>MPVQHQGDSNTSNIGFPLQDFKHVPMNFCLDEIGGNSYGNEGRVLFPFEDLKQVSSNNNTTLGLDQNNDNKGDQQGYTSGFWNDMLGGGGGYHSN</sequence>
<keyword evidence="3" id="KW-1185">Reference proteome</keyword>
<dbReference type="AlphaFoldDB" id="A0AAV1A1S3"/>
<feature type="compositionally biased region" description="Polar residues" evidence="1">
    <location>
        <begin position="57"/>
        <end position="81"/>
    </location>
</feature>
<dbReference type="Proteomes" id="UP001157006">
    <property type="component" value="Chromosome 3"/>
</dbReference>
<proteinExistence type="predicted"/>
<evidence type="ECO:0000313" key="2">
    <source>
        <dbReference type="EMBL" id="CAI8603193.1"/>
    </source>
</evidence>
<reference evidence="2 3" key="1">
    <citation type="submission" date="2023-01" db="EMBL/GenBank/DDBJ databases">
        <authorList>
            <person name="Kreplak J."/>
        </authorList>
    </citation>
    <scope>NUCLEOTIDE SEQUENCE [LARGE SCALE GENOMIC DNA]</scope>
</reference>
<organism evidence="2 3">
    <name type="scientific">Vicia faba</name>
    <name type="common">Broad bean</name>
    <name type="synonym">Faba vulgaris</name>
    <dbReference type="NCBI Taxonomy" id="3906"/>
    <lineage>
        <taxon>Eukaryota</taxon>
        <taxon>Viridiplantae</taxon>
        <taxon>Streptophyta</taxon>
        <taxon>Embryophyta</taxon>
        <taxon>Tracheophyta</taxon>
        <taxon>Spermatophyta</taxon>
        <taxon>Magnoliopsida</taxon>
        <taxon>eudicotyledons</taxon>
        <taxon>Gunneridae</taxon>
        <taxon>Pentapetalae</taxon>
        <taxon>rosids</taxon>
        <taxon>fabids</taxon>
        <taxon>Fabales</taxon>
        <taxon>Fabaceae</taxon>
        <taxon>Papilionoideae</taxon>
        <taxon>50 kb inversion clade</taxon>
        <taxon>NPAAA clade</taxon>
        <taxon>Hologalegina</taxon>
        <taxon>IRL clade</taxon>
        <taxon>Fabeae</taxon>
        <taxon>Vicia</taxon>
    </lineage>
</organism>
<evidence type="ECO:0000313" key="3">
    <source>
        <dbReference type="Proteomes" id="UP001157006"/>
    </source>
</evidence>
<dbReference type="EMBL" id="OX451738">
    <property type="protein sequence ID" value="CAI8603193.1"/>
    <property type="molecule type" value="Genomic_DNA"/>
</dbReference>
<feature type="region of interest" description="Disordered" evidence="1">
    <location>
        <begin position="57"/>
        <end position="95"/>
    </location>
</feature>
<accession>A0AAV1A1S3</accession>